<dbReference type="PROSITE" id="PS51718">
    <property type="entry name" value="G_DYNAMIN_2"/>
    <property type="match status" value="1"/>
</dbReference>
<dbReference type="SMART" id="SM00053">
    <property type="entry name" value="DYNc"/>
    <property type="match status" value="1"/>
</dbReference>
<dbReference type="SUPFAM" id="SSF52540">
    <property type="entry name" value="P-loop containing nucleoside triphosphate hydrolases"/>
    <property type="match status" value="1"/>
</dbReference>
<dbReference type="GO" id="GO:0005874">
    <property type="term" value="C:microtubule"/>
    <property type="evidence" value="ECO:0007669"/>
    <property type="project" value="TreeGrafter"/>
</dbReference>
<dbReference type="FunFam" id="3.40.50.300:FF:001425">
    <property type="entry name" value="Dynamin GTPase, putative"/>
    <property type="match status" value="1"/>
</dbReference>
<dbReference type="InterPro" id="IPR027417">
    <property type="entry name" value="P-loop_NTPase"/>
</dbReference>
<dbReference type="GO" id="GO:0005525">
    <property type="term" value="F:GTP binding"/>
    <property type="evidence" value="ECO:0007669"/>
    <property type="project" value="InterPro"/>
</dbReference>
<feature type="region of interest" description="Disordered" evidence="3">
    <location>
        <begin position="1"/>
        <end position="47"/>
    </location>
</feature>
<evidence type="ECO:0000256" key="3">
    <source>
        <dbReference type="SAM" id="MobiDB-lite"/>
    </source>
</evidence>
<evidence type="ECO:0000313" key="6">
    <source>
        <dbReference type="EMBL" id="KAF2496384.1"/>
    </source>
</evidence>
<dbReference type="GO" id="GO:0016020">
    <property type="term" value="C:membrane"/>
    <property type="evidence" value="ECO:0007669"/>
    <property type="project" value="TreeGrafter"/>
</dbReference>
<name>A0A6A6QWA2_9PEZI</name>
<keyword evidence="7" id="KW-1185">Reference proteome</keyword>
<gene>
    <name evidence="6" type="ORF">BU16DRAFT_561203</name>
</gene>
<evidence type="ECO:0000313" key="7">
    <source>
        <dbReference type="Proteomes" id="UP000799750"/>
    </source>
</evidence>
<keyword evidence="1" id="KW-0547">Nucleotide-binding</keyword>
<dbReference type="AlphaFoldDB" id="A0A6A6QWA2"/>
<dbReference type="GO" id="GO:0016559">
    <property type="term" value="P:peroxisome fission"/>
    <property type="evidence" value="ECO:0007669"/>
    <property type="project" value="TreeGrafter"/>
</dbReference>
<dbReference type="PANTHER" id="PTHR11566:SF66">
    <property type="entry name" value="INTERFERON-INDUCED GTP-BINDING PROTEIN MX"/>
    <property type="match status" value="1"/>
</dbReference>
<dbReference type="InterPro" id="IPR020850">
    <property type="entry name" value="GED_dom"/>
</dbReference>
<evidence type="ECO:0000259" key="4">
    <source>
        <dbReference type="PROSITE" id="PS51388"/>
    </source>
</evidence>
<reference evidence="6" key="1">
    <citation type="journal article" date="2020" name="Stud. Mycol.">
        <title>101 Dothideomycetes genomes: a test case for predicting lifestyles and emergence of pathogens.</title>
        <authorList>
            <person name="Haridas S."/>
            <person name="Albert R."/>
            <person name="Binder M."/>
            <person name="Bloem J."/>
            <person name="Labutti K."/>
            <person name="Salamov A."/>
            <person name="Andreopoulos B."/>
            <person name="Baker S."/>
            <person name="Barry K."/>
            <person name="Bills G."/>
            <person name="Bluhm B."/>
            <person name="Cannon C."/>
            <person name="Castanera R."/>
            <person name="Culley D."/>
            <person name="Daum C."/>
            <person name="Ezra D."/>
            <person name="Gonzalez J."/>
            <person name="Henrissat B."/>
            <person name="Kuo A."/>
            <person name="Liang C."/>
            <person name="Lipzen A."/>
            <person name="Lutzoni F."/>
            <person name="Magnuson J."/>
            <person name="Mondo S."/>
            <person name="Nolan M."/>
            <person name="Ohm R."/>
            <person name="Pangilinan J."/>
            <person name="Park H.-J."/>
            <person name="Ramirez L."/>
            <person name="Alfaro M."/>
            <person name="Sun H."/>
            <person name="Tritt A."/>
            <person name="Yoshinaga Y."/>
            <person name="Zwiers L.-H."/>
            <person name="Turgeon B."/>
            <person name="Goodwin S."/>
            <person name="Spatafora J."/>
            <person name="Crous P."/>
            <person name="Grigoriev I."/>
        </authorList>
    </citation>
    <scope>NUCLEOTIDE SEQUENCE</scope>
    <source>
        <strain evidence="6">CBS 269.34</strain>
    </source>
</reference>
<dbReference type="InterPro" id="IPR045063">
    <property type="entry name" value="Dynamin_N"/>
</dbReference>
<evidence type="ECO:0000259" key="5">
    <source>
        <dbReference type="PROSITE" id="PS51718"/>
    </source>
</evidence>
<dbReference type="GO" id="GO:0005739">
    <property type="term" value="C:mitochondrion"/>
    <property type="evidence" value="ECO:0007669"/>
    <property type="project" value="TreeGrafter"/>
</dbReference>
<dbReference type="InterPro" id="IPR022812">
    <property type="entry name" value="Dynamin"/>
</dbReference>
<dbReference type="PANTHER" id="PTHR11566">
    <property type="entry name" value="DYNAMIN"/>
    <property type="match status" value="1"/>
</dbReference>
<sequence>MGKKHAAASMANGTPNGTDRTSENSEQHQERLAIRSPRNLQNTASLEGLQTEEQRRVLDVIAQLRRCNLESTLSLPQLVVCGDQSAGKSSVLEALTEIPFPRNDNLCTRFATEIILRRAELESLTIKVIPDAKRSNAEQDIIRSFVETITDFKELPDIMDKAMEVMGIGADSARAFAKDVLSIEIEGPDRPQLTLVDLPGLIQNATAGVTEEDVEMVRNITESYISQPRTICLAVISCLNDYANQGIITRIRKHDPNGERTLGIITKPDRVEKGSGSEAAFIALARNEDIRFNLGWHVLRNRNFQESRSSFNERNMVEEDFFRKSNFRVLDQDNVGIDALRTRLSLLLFEHVKNEMPKLRSELDGRLSETTTQLGNMGVKRSEAKECREFLTNLSLDFHGICKAAISGHYEGTYFQPKTKDTFSPQSIDAIRRLRALVQMMNEKFAARFRTHGHFYWIETEETKSKPKPKINEDGLKADPDPTDSKSPFLKNMTPIILTEAKAIQWVKDALTRSRGRELSGTFNPLLVGELFWEQASKWSDLSIDHMEDMSHICSTFLNILLKEKCPKDLQPRLRSLVQDALKERDDSAYAELERLMADLREYPINYNHYYLSEVQKKRMEKEKLALQQAVKDASTETQHGEGEDARRTTHIDVEQLAKNFRKTMSGDGDMEQHSCAEILHSVIAIYKVLHKVFVQNITMQVVERHIVRGLENIFSPVTVNRMTDEEVEGIAAEPAAAKRHRAFLEDQVKKLGDGQRILKGVMRSTAA</sequence>
<feature type="compositionally biased region" description="Basic and acidic residues" evidence="3">
    <location>
        <begin position="466"/>
        <end position="484"/>
    </location>
</feature>
<organism evidence="6 7">
    <name type="scientific">Lophium mytilinum</name>
    <dbReference type="NCBI Taxonomy" id="390894"/>
    <lineage>
        <taxon>Eukaryota</taxon>
        <taxon>Fungi</taxon>
        <taxon>Dikarya</taxon>
        <taxon>Ascomycota</taxon>
        <taxon>Pezizomycotina</taxon>
        <taxon>Dothideomycetes</taxon>
        <taxon>Pleosporomycetidae</taxon>
        <taxon>Mytilinidiales</taxon>
        <taxon>Mytilinidiaceae</taxon>
        <taxon>Lophium</taxon>
    </lineage>
</organism>
<dbReference type="GO" id="GO:0008017">
    <property type="term" value="F:microtubule binding"/>
    <property type="evidence" value="ECO:0007669"/>
    <property type="project" value="TreeGrafter"/>
</dbReference>
<feature type="domain" description="Dynamin-type G" evidence="5">
    <location>
        <begin position="72"/>
        <end position="357"/>
    </location>
</feature>
<feature type="region of interest" description="Disordered" evidence="3">
    <location>
        <begin position="466"/>
        <end position="485"/>
    </location>
</feature>
<accession>A0A6A6QWA2</accession>
<keyword evidence="2" id="KW-0342">GTP-binding</keyword>
<dbReference type="GO" id="GO:0006897">
    <property type="term" value="P:endocytosis"/>
    <property type="evidence" value="ECO:0007669"/>
    <property type="project" value="TreeGrafter"/>
</dbReference>
<dbReference type="Proteomes" id="UP000799750">
    <property type="component" value="Unassembled WGS sequence"/>
</dbReference>
<feature type="compositionally biased region" description="Basic and acidic residues" evidence="3">
    <location>
        <begin position="20"/>
        <end position="33"/>
    </location>
</feature>
<proteinExistence type="predicted"/>
<dbReference type="GO" id="GO:0000266">
    <property type="term" value="P:mitochondrial fission"/>
    <property type="evidence" value="ECO:0007669"/>
    <property type="project" value="TreeGrafter"/>
</dbReference>
<dbReference type="Pfam" id="PF01031">
    <property type="entry name" value="Dynamin_M"/>
    <property type="match status" value="1"/>
</dbReference>
<evidence type="ECO:0000256" key="1">
    <source>
        <dbReference type="ARBA" id="ARBA00022741"/>
    </source>
</evidence>
<dbReference type="Gene3D" id="3.40.50.300">
    <property type="entry name" value="P-loop containing nucleotide triphosphate hydrolases"/>
    <property type="match status" value="1"/>
</dbReference>
<dbReference type="InterPro" id="IPR030381">
    <property type="entry name" value="G_DYNAMIN_dom"/>
</dbReference>
<dbReference type="InterPro" id="IPR001401">
    <property type="entry name" value="Dynamin_GTPase"/>
</dbReference>
<dbReference type="GO" id="GO:0003924">
    <property type="term" value="F:GTPase activity"/>
    <property type="evidence" value="ECO:0007669"/>
    <property type="project" value="InterPro"/>
</dbReference>
<dbReference type="InterPro" id="IPR000375">
    <property type="entry name" value="Dynamin_stalk"/>
</dbReference>
<protein>
    <submittedName>
        <fullName evidence="6">Dynamin family protein-like protein</fullName>
    </submittedName>
</protein>
<evidence type="ECO:0000256" key="2">
    <source>
        <dbReference type="ARBA" id="ARBA00023134"/>
    </source>
</evidence>
<feature type="domain" description="GED" evidence="4">
    <location>
        <begin position="676"/>
        <end position="767"/>
    </location>
</feature>
<dbReference type="OrthoDB" id="415706at2759"/>
<dbReference type="Pfam" id="PF00350">
    <property type="entry name" value="Dynamin_N"/>
    <property type="match status" value="1"/>
</dbReference>
<dbReference type="PROSITE" id="PS51388">
    <property type="entry name" value="GED"/>
    <property type="match status" value="1"/>
</dbReference>
<dbReference type="PRINTS" id="PR00195">
    <property type="entry name" value="DYNAMIN"/>
</dbReference>
<dbReference type="EMBL" id="MU004188">
    <property type="protein sequence ID" value="KAF2496384.1"/>
    <property type="molecule type" value="Genomic_DNA"/>
</dbReference>
<dbReference type="GO" id="GO:0048312">
    <property type="term" value="P:intracellular distribution of mitochondria"/>
    <property type="evidence" value="ECO:0007669"/>
    <property type="project" value="TreeGrafter"/>
</dbReference>
<dbReference type="CDD" id="cd08771">
    <property type="entry name" value="DLP_1"/>
    <property type="match status" value="1"/>
</dbReference>